<evidence type="ECO:0000256" key="2">
    <source>
        <dbReference type="ARBA" id="ARBA00022741"/>
    </source>
</evidence>
<evidence type="ECO:0000313" key="6">
    <source>
        <dbReference type="Proteomes" id="UP000199377"/>
    </source>
</evidence>
<dbReference type="InterPro" id="IPR003593">
    <property type="entry name" value="AAA+_ATPase"/>
</dbReference>
<sequence>MAALEIGGIRVARGGRTVLDGADWSLAPGELHVITGATGAGKSTLLALAALSLAPQGGELRLFGAPAPAPDAPAADVLRRRIGAAEQRPAFLDHLTLEENVALPLRLAGRDPADRAAQARELLDWLGLADRAGDPPAALSEGERRRAALARAVIAGPELILADEPSEAQDRAGVARGLEMLAALAEHGAAVALATRDAELVRLARHHVEARLWRLEEGRLSPGVAA</sequence>
<dbReference type="SUPFAM" id="SSF52540">
    <property type="entry name" value="P-loop containing nucleoside triphosphate hydrolases"/>
    <property type="match status" value="1"/>
</dbReference>
<accession>A0A1I3DYG4</accession>
<evidence type="ECO:0000256" key="3">
    <source>
        <dbReference type="ARBA" id="ARBA00022840"/>
    </source>
</evidence>
<name>A0A1I3DYG4_9RHOB</name>
<dbReference type="Proteomes" id="UP000199377">
    <property type="component" value="Unassembled WGS sequence"/>
</dbReference>
<keyword evidence="2" id="KW-0547">Nucleotide-binding</keyword>
<dbReference type="GO" id="GO:0016887">
    <property type="term" value="F:ATP hydrolysis activity"/>
    <property type="evidence" value="ECO:0007669"/>
    <property type="project" value="InterPro"/>
</dbReference>
<reference evidence="5 6" key="1">
    <citation type="submission" date="2016-10" db="EMBL/GenBank/DDBJ databases">
        <authorList>
            <person name="de Groot N.N."/>
        </authorList>
    </citation>
    <scope>NUCLEOTIDE SEQUENCE [LARGE SCALE GENOMIC DNA]</scope>
    <source>
        <strain evidence="5 6">CGMCC 1.11030</strain>
    </source>
</reference>
<dbReference type="Gene3D" id="3.40.50.300">
    <property type="entry name" value="P-loop containing nucleotide triphosphate hydrolases"/>
    <property type="match status" value="1"/>
</dbReference>
<dbReference type="AlphaFoldDB" id="A0A1I3DYG4"/>
<dbReference type="InterPro" id="IPR027417">
    <property type="entry name" value="P-loop_NTPase"/>
</dbReference>
<comment type="similarity">
    <text evidence="1">Belongs to the ABC transporter superfamily.</text>
</comment>
<dbReference type="SMART" id="SM00382">
    <property type="entry name" value="AAA"/>
    <property type="match status" value="1"/>
</dbReference>
<dbReference type="PANTHER" id="PTHR24220:SF689">
    <property type="entry name" value="LIPOPROTEIN-RELEASING SYSTEM ATP-BINDING PROTEIN LOLD"/>
    <property type="match status" value="1"/>
</dbReference>
<dbReference type="GO" id="GO:0051301">
    <property type="term" value="P:cell division"/>
    <property type="evidence" value="ECO:0007669"/>
    <property type="project" value="UniProtKB-KW"/>
</dbReference>
<keyword evidence="6" id="KW-1185">Reference proteome</keyword>
<dbReference type="InterPro" id="IPR003439">
    <property type="entry name" value="ABC_transporter-like_ATP-bd"/>
</dbReference>
<dbReference type="GO" id="GO:0005886">
    <property type="term" value="C:plasma membrane"/>
    <property type="evidence" value="ECO:0007669"/>
    <property type="project" value="TreeGrafter"/>
</dbReference>
<evidence type="ECO:0000313" key="5">
    <source>
        <dbReference type="EMBL" id="SFH91770.1"/>
    </source>
</evidence>
<keyword evidence="5" id="KW-0132">Cell division</keyword>
<gene>
    <name evidence="5" type="ORF">SAMN05216258_10385</name>
</gene>
<dbReference type="RefSeq" id="WP_092858891.1">
    <property type="nucleotide sequence ID" value="NZ_FOQH01000003.1"/>
</dbReference>
<dbReference type="GO" id="GO:0005524">
    <property type="term" value="F:ATP binding"/>
    <property type="evidence" value="ECO:0007669"/>
    <property type="project" value="UniProtKB-KW"/>
</dbReference>
<evidence type="ECO:0000259" key="4">
    <source>
        <dbReference type="PROSITE" id="PS50893"/>
    </source>
</evidence>
<organism evidence="5 6">
    <name type="scientific">Albimonas pacifica</name>
    <dbReference type="NCBI Taxonomy" id="1114924"/>
    <lineage>
        <taxon>Bacteria</taxon>
        <taxon>Pseudomonadati</taxon>
        <taxon>Pseudomonadota</taxon>
        <taxon>Alphaproteobacteria</taxon>
        <taxon>Rhodobacterales</taxon>
        <taxon>Paracoccaceae</taxon>
        <taxon>Albimonas</taxon>
    </lineage>
</organism>
<feature type="domain" description="ABC transporter" evidence="4">
    <location>
        <begin position="4"/>
        <end position="226"/>
    </location>
</feature>
<protein>
    <submittedName>
        <fullName evidence="5">Cell division transport system ATP-binding protein</fullName>
    </submittedName>
</protein>
<evidence type="ECO:0000256" key="1">
    <source>
        <dbReference type="ARBA" id="ARBA00005417"/>
    </source>
</evidence>
<dbReference type="GO" id="GO:0022857">
    <property type="term" value="F:transmembrane transporter activity"/>
    <property type="evidence" value="ECO:0007669"/>
    <property type="project" value="TreeGrafter"/>
</dbReference>
<dbReference type="Pfam" id="PF00005">
    <property type="entry name" value="ABC_tran"/>
    <property type="match status" value="1"/>
</dbReference>
<dbReference type="EMBL" id="FOQH01000003">
    <property type="protein sequence ID" value="SFH91770.1"/>
    <property type="molecule type" value="Genomic_DNA"/>
</dbReference>
<keyword evidence="5" id="KW-0131">Cell cycle</keyword>
<keyword evidence="3 5" id="KW-0067">ATP-binding</keyword>
<dbReference type="OrthoDB" id="9786950at2"/>
<dbReference type="InterPro" id="IPR015854">
    <property type="entry name" value="ABC_transpr_LolD-like"/>
</dbReference>
<dbReference type="PROSITE" id="PS50893">
    <property type="entry name" value="ABC_TRANSPORTER_2"/>
    <property type="match status" value="1"/>
</dbReference>
<dbReference type="PANTHER" id="PTHR24220">
    <property type="entry name" value="IMPORT ATP-BINDING PROTEIN"/>
    <property type="match status" value="1"/>
</dbReference>
<dbReference type="STRING" id="1114924.SAMN05216258_10385"/>
<proteinExistence type="inferred from homology"/>